<keyword evidence="3" id="KW-0677">Repeat</keyword>
<feature type="domain" description="RRM" evidence="12">
    <location>
        <begin position="923"/>
        <end position="1002"/>
    </location>
</feature>
<dbReference type="GO" id="GO:1990904">
    <property type="term" value="C:ribonucleoprotein complex"/>
    <property type="evidence" value="ECO:0007669"/>
    <property type="project" value="InterPro"/>
</dbReference>
<dbReference type="Gene3D" id="3.30.70.330">
    <property type="match status" value="2"/>
</dbReference>
<evidence type="ECO:0000256" key="1">
    <source>
        <dbReference type="ARBA" id="ARBA00005060"/>
    </source>
</evidence>
<dbReference type="InterPro" id="IPR029045">
    <property type="entry name" value="ClpP/crotonase-like_dom_sf"/>
</dbReference>
<proteinExistence type="predicted"/>
<evidence type="ECO:0000259" key="13">
    <source>
        <dbReference type="PROSITE" id="PS50980"/>
    </source>
</evidence>
<evidence type="ECO:0000256" key="5">
    <source>
        <dbReference type="ARBA" id="ARBA00038567"/>
    </source>
</evidence>
<dbReference type="PROSITE" id="PS50102">
    <property type="entry name" value="RRM"/>
    <property type="match status" value="2"/>
</dbReference>
<evidence type="ECO:0000313" key="15">
    <source>
        <dbReference type="EMBL" id="SAM01940.1"/>
    </source>
</evidence>
<dbReference type="PRINTS" id="PR00961">
    <property type="entry name" value="HUDSXLRNA"/>
</dbReference>
<dbReference type="PANTHER" id="PTHR43842:SF2">
    <property type="entry name" value="PROPIONYL-COA CARBOXYLASE BETA CHAIN, MITOCHONDRIAL"/>
    <property type="match status" value="1"/>
</dbReference>
<comment type="subunit">
    <text evidence="5">The holoenzyme is a dodecamer composed of 6 PCCA/alpha subunits and 6 PCCB/beta subunits.</text>
</comment>
<dbReference type="SMART" id="SM00360">
    <property type="entry name" value="RRM"/>
    <property type="match status" value="2"/>
</dbReference>
<evidence type="ECO:0000259" key="14">
    <source>
        <dbReference type="PROSITE" id="PS50989"/>
    </source>
</evidence>
<dbReference type="OrthoDB" id="2266204at2759"/>
<dbReference type="Pfam" id="PF00076">
    <property type="entry name" value="RRM_1"/>
    <property type="match status" value="2"/>
</dbReference>
<dbReference type="InterPro" id="IPR011763">
    <property type="entry name" value="COA_CT_C"/>
</dbReference>
<dbReference type="PANTHER" id="PTHR43842">
    <property type="entry name" value="PROPIONYL-COA CARBOXYLASE BETA CHAIN"/>
    <property type="match status" value="1"/>
</dbReference>
<evidence type="ECO:0000256" key="9">
    <source>
        <dbReference type="ARBA" id="ARBA00049495"/>
    </source>
</evidence>
<sequence>MSPSKPTDRLSAIANHLDPSSNIDEALEKSEWKDVIQEIQKRQQHNRTANTEDRGYIRQKTTGKLWVRERIDRLVDPGSFYELGSIAGRTNYAKEEGQTDDYTPANFLAGKAWIDRKNIIVAADDFTIRGGHADGAVWGKSLFAEQLARTLKIPIVRLIDGSSGGGSVTLALDKGSTILPPLIGMHDMIASLSEIPVVSAALGPAVGLGAARATLTHFSVIPQDIGSLFSAGPPIVANATFESVTKESLGGALIHTSNGTIDNLAADEDECFAQLKQFLSYLPSNTLQLPPRVKSGDRPDRMDDALLSIIPKRRQRPYQVRDILTRVVDVDSWFEIGARWGDGAVCGLARVDGYPVGIITFDGSKQGNVLSTASCHKFRRHIDLCDVFGIPLLNFADYAGFAVGTQAEKEATIRHGSTLTAALYQCDVPYFTVVLRKVFGVAGAAFVDNRVPNARIAWPSGDWGSLPLEGGIYAAYKRELDAAGDKRQELYESIMAKFEAVRSPVRTAEAFDIDLIDPRQTRPILCGWVRMVYENILPGRLEKTKVSAHANKATTAPTSSPPSNVDHNNKHPLYYQPHMIPLTFDQNGNVLAPTSPPYPPYMGNYMDANTMVGDSTEPQHYVSPTLPPHQLPPQAQPQPQQYAYVYPVSPPFSVQYYTDYAHAGYQSYPGSPVLHPHQSPPMNPTSPPFSPTYHYPGTNITLSPPTHATYVIPPPGHQQRFPPLHISSPVLTGQQHHHSISPGSPPRHYLPGPYDPRGNPPPHTASHSQQQQHSHHQHHTKRPHHYRPRPHDAKELHPDSQRQHEEEEMELQEEYQRQMQQHQQDHSQYHSHNMYVRGLAASMTDETFLGLCGTFGSIISSKAILDQKSGECKGYGFAMYEKEEDCLKAIDHLSSTGLQASLARVGQESFSSRLRNLQDENSTNIYISNLPVDMTEQKLEDLFLPCKTVSNRILRDPRSGMSRGVGFARLTDRYSAVTIIEKFNGQSITGSSAALQVRFADSPAQKKLKHQTARKRLFKTASPREFQSMAAALGQQDPYPFQQPALPVTPETMLGFNTSQQQQQSVDPSDEDGLVADVEQKCSVGNDLALVSSA</sequence>
<dbReference type="GO" id="GO:0004658">
    <property type="term" value="F:propionyl-CoA carboxylase activity"/>
    <property type="evidence" value="ECO:0007669"/>
    <property type="project" value="UniProtKB-EC"/>
</dbReference>
<dbReference type="Gene3D" id="3.90.226.10">
    <property type="entry name" value="2-enoyl-CoA Hydratase, Chain A, domain 1"/>
    <property type="match status" value="2"/>
</dbReference>
<dbReference type="InterPro" id="IPR051047">
    <property type="entry name" value="AccD/PCCB"/>
</dbReference>
<dbReference type="InterPro" id="IPR002343">
    <property type="entry name" value="Hud_Sxl_RNA"/>
</dbReference>
<dbReference type="UniPathway" id="UPA00363">
    <property type="reaction ID" value="UER00861"/>
</dbReference>
<comment type="catalytic activity">
    <reaction evidence="9">
        <text>propanoyl-CoA + hydrogencarbonate + ATP = (S)-methylmalonyl-CoA + ADP + phosphate + H(+)</text>
        <dbReference type="Rhea" id="RHEA:23720"/>
        <dbReference type="ChEBI" id="CHEBI:15378"/>
        <dbReference type="ChEBI" id="CHEBI:17544"/>
        <dbReference type="ChEBI" id="CHEBI:30616"/>
        <dbReference type="ChEBI" id="CHEBI:43474"/>
        <dbReference type="ChEBI" id="CHEBI:57327"/>
        <dbReference type="ChEBI" id="CHEBI:57392"/>
        <dbReference type="ChEBI" id="CHEBI:456216"/>
        <dbReference type="EC" id="6.4.1.3"/>
    </reaction>
    <physiologicalReaction direction="left-to-right" evidence="9">
        <dbReference type="Rhea" id="RHEA:23721"/>
    </physiologicalReaction>
</comment>
<feature type="domain" description="RRM" evidence="12">
    <location>
        <begin position="832"/>
        <end position="905"/>
    </location>
</feature>
<keyword evidence="16" id="KW-1185">Reference proteome</keyword>
<evidence type="ECO:0000256" key="2">
    <source>
        <dbReference type="ARBA" id="ARBA00013050"/>
    </source>
</evidence>
<feature type="domain" description="CoA carboxyltransferase N-terminal" evidence="13">
    <location>
        <begin position="29"/>
        <end position="295"/>
    </location>
</feature>
<evidence type="ECO:0000256" key="8">
    <source>
        <dbReference type="ARBA" id="ARBA00048208"/>
    </source>
</evidence>
<dbReference type="Proteomes" id="UP000078561">
    <property type="component" value="Unassembled WGS sequence"/>
</dbReference>
<evidence type="ECO:0000256" key="11">
    <source>
        <dbReference type="SAM" id="MobiDB-lite"/>
    </source>
</evidence>
<feature type="region of interest" description="Disordered" evidence="11">
    <location>
        <begin position="547"/>
        <end position="566"/>
    </location>
</feature>
<dbReference type="STRING" id="4829.A0A168P8E6"/>
<evidence type="ECO:0000313" key="16">
    <source>
        <dbReference type="Proteomes" id="UP000078561"/>
    </source>
</evidence>
<evidence type="ECO:0000256" key="3">
    <source>
        <dbReference type="ARBA" id="ARBA00022737"/>
    </source>
</evidence>
<protein>
    <recommendedName>
        <fullName evidence="6">Propionyl-CoA carboxylase beta chain, mitochondrial</fullName>
        <ecNumber evidence="2">6.4.1.3</ecNumber>
    </recommendedName>
    <alternativeName>
        <fullName evidence="7">Propanoyl-CoA:carbon dioxide ligase subunit beta</fullName>
    </alternativeName>
</protein>
<organism evidence="15">
    <name type="scientific">Absidia glauca</name>
    <name type="common">Pin mould</name>
    <dbReference type="NCBI Taxonomy" id="4829"/>
    <lineage>
        <taxon>Eukaryota</taxon>
        <taxon>Fungi</taxon>
        <taxon>Fungi incertae sedis</taxon>
        <taxon>Mucoromycota</taxon>
        <taxon>Mucoromycotina</taxon>
        <taxon>Mucoromycetes</taxon>
        <taxon>Mucorales</taxon>
        <taxon>Cunninghamellaceae</taxon>
        <taxon>Absidia</taxon>
    </lineage>
</organism>
<comment type="catalytic activity">
    <reaction evidence="8">
        <text>butanoyl-CoA + hydrogencarbonate + ATP = (2S)-ethylmalonyl-CoA + ADP + phosphate + H(+)</text>
        <dbReference type="Rhea" id="RHEA:59520"/>
        <dbReference type="ChEBI" id="CHEBI:15378"/>
        <dbReference type="ChEBI" id="CHEBI:17544"/>
        <dbReference type="ChEBI" id="CHEBI:30616"/>
        <dbReference type="ChEBI" id="CHEBI:43474"/>
        <dbReference type="ChEBI" id="CHEBI:57371"/>
        <dbReference type="ChEBI" id="CHEBI:60909"/>
        <dbReference type="ChEBI" id="CHEBI:456216"/>
    </reaction>
    <physiologicalReaction direction="left-to-right" evidence="8">
        <dbReference type="Rhea" id="RHEA:59521"/>
    </physiologicalReaction>
</comment>
<evidence type="ECO:0000256" key="6">
    <source>
        <dbReference type="ARBA" id="ARBA00041138"/>
    </source>
</evidence>
<dbReference type="InterPro" id="IPR034733">
    <property type="entry name" value="AcCoA_carboxyl_beta"/>
</dbReference>
<dbReference type="InterPro" id="IPR000504">
    <property type="entry name" value="RRM_dom"/>
</dbReference>
<accession>A0A168P8E6</accession>
<feature type="domain" description="CoA carboxyltransferase C-terminal" evidence="14">
    <location>
        <begin position="298"/>
        <end position="543"/>
    </location>
</feature>
<dbReference type="SUPFAM" id="SSF54928">
    <property type="entry name" value="RNA-binding domain, RBD"/>
    <property type="match status" value="2"/>
</dbReference>
<comment type="pathway">
    <text evidence="1">Metabolic intermediate metabolism; propanoyl-CoA degradation; succinyl-CoA from propanoyl-CoA: step 1/3.</text>
</comment>
<dbReference type="AlphaFoldDB" id="A0A168P8E6"/>
<dbReference type="PROSITE" id="PS50989">
    <property type="entry name" value="COA_CT_CTER"/>
    <property type="match status" value="1"/>
</dbReference>
<dbReference type="GO" id="GO:0006552">
    <property type="term" value="P:L-leucine catabolic process"/>
    <property type="evidence" value="ECO:0007669"/>
    <property type="project" value="UniProtKB-UniPathway"/>
</dbReference>
<dbReference type="EMBL" id="LT553604">
    <property type="protein sequence ID" value="SAM01940.1"/>
    <property type="molecule type" value="Genomic_DNA"/>
</dbReference>
<dbReference type="InterPro" id="IPR012677">
    <property type="entry name" value="Nucleotide-bd_a/b_plait_sf"/>
</dbReference>
<feature type="compositionally biased region" description="Basic residues" evidence="11">
    <location>
        <begin position="773"/>
        <end position="788"/>
    </location>
</feature>
<feature type="region of interest" description="Disordered" evidence="11">
    <location>
        <begin position="712"/>
        <end position="829"/>
    </location>
</feature>
<dbReference type="SUPFAM" id="SSF52096">
    <property type="entry name" value="ClpP/crotonase"/>
    <property type="match status" value="2"/>
</dbReference>
<evidence type="ECO:0000256" key="10">
    <source>
        <dbReference type="PROSITE-ProRule" id="PRU00176"/>
    </source>
</evidence>
<reference evidence="15" key="1">
    <citation type="submission" date="2016-04" db="EMBL/GenBank/DDBJ databases">
        <authorList>
            <person name="Evans L.H."/>
            <person name="Alamgir A."/>
            <person name="Owens N."/>
            <person name="Weber N.D."/>
            <person name="Virtaneva K."/>
            <person name="Barbian K."/>
            <person name="Babar A."/>
            <person name="Rosenke K."/>
        </authorList>
    </citation>
    <scope>NUCLEOTIDE SEQUENCE [LARGE SCALE GENOMIC DNA]</scope>
    <source>
        <strain evidence="15">CBS 101.48</strain>
    </source>
</reference>
<evidence type="ECO:0000256" key="4">
    <source>
        <dbReference type="ARBA" id="ARBA00022884"/>
    </source>
</evidence>
<dbReference type="InterPro" id="IPR011762">
    <property type="entry name" value="COA_CT_N"/>
</dbReference>
<dbReference type="InterPro" id="IPR035979">
    <property type="entry name" value="RBD_domain_sf"/>
</dbReference>
<dbReference type="EC" id="6.4.1.3" evidence="2"/>
<evidence type="ECO:0000256" key="7">
    <source>
        <dbReference type="ARBA" id="ARBA00042797"/>
    </source>
</evidence>
<dbReference type="PROSITE" id="PS50980">
    <property type="entry name" value="COA_CT_NTER"/>
    <property type="match status" value="1"/>
</dbReference>
<feature type="compositionally biased region" description="Polar residues" evidence="11">
    <location>
        <begin position="552"/>
        <end position="566"/>
    </location>
</feature>
<keyword evidence="4 10" id="KW-0694">RNA-binding</keyword>
<dbReference type="InParanoid" id="A0A168P8E6"/>
<dbReference type="Pfam" id="PF01039">
    <property type="entry name" value="Carboxyl_trans"/>
    <property type="match status" value="1"/>
</dbReference>
<gene>
    <name evidence="15" type="primary">ABSGL_07690.1 scaffold 8929</name>
</gene>
<dbReference type="GO" id="GO:0003723">
    <property type="term" value="F:RNA binding"/>
    <property type="evidence" value="ECO:0007669"/>
    <property type="project" value="UniProtKB-UniRule"/>
</dbReference>
<evidence type="ECO:0000259" key="12">
    <source>
        <dbReference type="PROSITE" id="PS50102"/>
    </source>
</evidence>
<feature type="compositionally biased region" description="Basic and acidic residues" evidence="11">
    <location>
        <begin position="789"/>
        <end position="805"/>
    </location>
</feature>
<name>A0A168P8E6_ABSGL</name>